<evidence type="ECO:0000256" key="6">
    <source>
        <dbReference type="PROSITE-ProRule" id="PRU00104"/>
    </source>
</evidence>
<dbReference type="InterPro" id="IPR050409">
    <property type="entry name" value="E3_ubiq-protein_ligase"/>
</dbReference>
<feature type="domain" description="WW" evidence="8">
    <location>
        <begin position="106"/>
        <end position="139"/>
    </location>
</feature>
<dbReference type="InterPro" id="IPR035983">
    <property type="entry name" value="Hect_E3_ubiquitin_ligase"/>
</dbReference>
<dbReference type="PANTHER" id="PTHR11254:SF429">
    <property type="entry name" value="E3 UBIQUITIN-PROTEIN LIGASE SU(DX)"/>
    <property type="match status" value="1"/>
</dbReference>
<dbReference type="SMART" id="SM00119">
    <property type="entry name" value="HECTc"/>
    <property type="match status" value="1"/>
</dbReference>
<dbReference type="CDD" id="cd00201">
    <property type="entry name" value="WW"/>
    <property type="match status" value="2"/>
</dbReference>
<dbReference type="PIRSF" id="PIRSF001569">
    <property type="entry name" value="E3_ub_ligase_SMURF1"/>
    <property type="match status" value="1"/>
</dbReference>
<evidence type="ECO:0000256" key="1">
    <source>
        <dbReference type="ARBA" id="ARBA00000885"/>
    </source>
</evidence>
<dbReference type="SUPFAM" id="SSF51045">
    <property type="entry name" value="WW domain"/>
    <property type="match status" value="4"/>
</dbReference>
<dbReference type="GO" id="GO:0005737">
    <property type="term" value="C:cytoplasm"/>
    <property type="evidence" value="ECO:0007669"/>
    <property type="project" value="UniProtKB-ARBA"/>
</dbReference>
<dbReference type="Gene3D" id="2.20.70.10">
    <property type="match status" value="2"/>
</dbReference>
<evidence type="ECO:0000259" key="9">
    <source>
        <dbReference type="PROSITE" id="PS50237"/>
    </source>
</evidence>
<dbReference type="GO" id="GO:0043161">
    <property type="term" value="P:proteasome-mediated ubiquitin-dependent protein catabolic process"/>
    <property type="evidence" value="ECO:0007669"/>
    <property type="project" value="TreeGrafter"/>
</dbReference>
<evidence type="ECO:0000256" key="7">
    <source>
        <dbReference type="SAM" id="MobiDB-lite"/>
    </source>
</evidence>
<evidence type="ECO:0000256" key="2">
    <source>
        <dbReference type="ARBA" id="ARBA00004906"/>
    </source>
</evidence>
<sequence length="667" mass="75385">MVRATTAVSSLSGSPAASNSSSPNMSSTNQLNGLLNGLGVGSGSQSSSGTSSAPNLFLGPSSSAATNPAAVNWTSSAGINGNNSRGIVTTAVASTGQPGASNAANGRLPEGWRLGLDQYGRQCYIDCTIKSTTWERSSSYSLPAGWKMKNNFFGLIYYFDHNTCSARWQRPTAEMLEAHAQWQSGRDQAMQYWGQRFLLQQGNGAAGGAVMTNDDPLGPLPEGWEKRFDTGSNSIYFANLFDPTMWRWEDPRIQRVSSQPFPKGWEMTSTNQGVPFFIDHVNKTTTYNDPRTGKPVGPTWMSSERTFRWKISQFRYRCLSNSEPNPVKITVSRTTVFEDSFQEIMRRNPIDLRRRLYIQFSGEGERDCGAVAREWFFLLSHEMLNPVRYLFMCAGNNNNSLQINPASFVNPDHLQYFEFIGRVIAMALFHGKFIHAGFMMPFYKMMLNKRITLKDIEQVDSEFYNLMIHLQNTNIDENSEKRHFVDDYELLGKWKTHELKSGGAKIRVTEATKDEYIDLLVQWRFNRGVEQQTEAFFNGFNSVFPLEWLHNFDKRELEMLLCGINRKYWKFPGRLVLAVGANFEPGEACEAVAVHDGHLPRPRRGFSELMGSTGLQSFCIEKIEREDELPRSHTSFNRLDLPPYLSYDHLAEKLASAVDNTEGFDNE</sequence>
<feature type="compositionally biased region" description="Low complexity" evidence="7">
    <location>
        <begin position="9"/>
        <end position="35"/>
    </location>
</feature>
<feature type="domain" description="WW" evidence="8">
    <location>
        <begin position="140"/>
        <end position="173"/>
    </location>
</feature>
<feature type="region of interest" description="Disordered" evidence="7">
    <location>
        <begin position="1"/>
        <end position="55"/>
    </location>
</feature>
<keyword evidence="5 6" id="KW-0833">Ubl conjugation pathway</keyword>
<feature type="domain" description="WW" evidence="8">
    <location>
        <begin position="259"/>
        <end position="292"/>
    </location>
</feature>
<dbReference type="PANTHER" id="PTHR11254">
    <property type="entry name" value="HECT DOMAIN UBIQUITIN-PROTEIN LIGASE"/>
    <property type="match status" value="1"/>
</dbReference>
<evidence type="ECO:0000259" key="8">
    <source>
        <dbReference type="PROSITE" id="PS50020"/>
    </source>
</evidence>
<reference evidence="10 11" key="1">
    <citation type="journal article" date="2017" name="Curr. Biol.">
        <title>Genome architecture and evolution of a unichromosomal asexual nematode.</title>
        <authorList>
            <person name="Fradin H."/>
            <person name="Zegar C."/>
            <person name="Gutwein M."/>
            <person name="Lucas J."/>
            <person name="Kovtun M."/>
            <person name="Corcoran D."/>
            <person name="Baugh L.R."/>
            <person name="Kiontke K."/>
            <person name="Gunsalus K."/>
            <person name="Fitch D.H."/>
            <person name="Piano F."/>
        </authorList>
    </citation>
    <scope>NUCLEOTIDE SEQUENCE [LARGE SCALE GENOMIC DNA]</scope>
    <source>
        <strain evidence="10">PF1309</strain>
    </source>
</reference>
<evidence type="ECO:0000256" key="4">
    <source>
        <dbReference type="ARBA" id="ARBA00022679"/>
    </source>
</evidence>
<dbReference type="Gene3D" id="3.30.2160.10">
    <property type="entry name" value="Hect, E3 ligase catalytic domain"/>
    <property type="match status" value="1"/>
</dbReference>
<feature type="domain" description="HECT" evidence="9">
    <location>
        <begin position="348"/>
        <end position="667"/>
    </location>
</feature>
<dbReference type="Gene3D" id="3.30.2410.10">
    <property type="entry name" value="Hect, E3 ligase catalytic domain"/>
    <property type="match status" value="1"/>
</dbReference>
<dbReference type="InterPro" id="IPR036020">
    <property type="entry name" value="WW_dom_sf"/>
</dbReference>
<dbReference type="GO" id="GO:0061630">
    <property type="term" value="F:ubiquitin protein ligase activity"/>
    <property type="evidence" value="ECO:0007669"/>
    <property type="project" value="UniProtKB-EC"/>
</dbReference>
<dbReference type="Proteomes" id="UP000218231">
    <property type="component" value="Unassembled WGS sequence"/>
</dbReference>
<name>A0A2A2J3T3_9BILA</name>
<dbReference type="SMART" id="SM00456">
    <property type="entry name" value="WW"/>
    <property type="match status" value="4"/>
</dbReference>
<protein>
    <recommendedName>
        <fullName evidence="3">HECT-type E3 ubiquitin transferase</fullName>
        <ecNumber evidence="3">2.3.2.26</ecNumber>
    </recommendedName>
</protein>
<dbReference type="OrthoDB" id="423283at2759"/>
<evidence type="ECO:0000313" key="11">
    <source>
        <dbReference type="Proteomes" id="UP000218231"/>
    </source>
</evidence>
<dbReference type="EC" id="2.3.2.26" evidence="3"/>
<dbReference type="InterPro" id="IPR001202">
    <property type="entry name" value="WW_dom"/>
</dbReference>
<dbReference type="InterPro" id="IPR024928">
    <property type="entry name" value="E3_ub_ligase_SMURF1"/>
</dbReference>
<dbReference type="PROSITE" id="PS50237">
    <property type="entry name" value="HECT"/>
    <property type="match status" value="1"/>
</dbReference>
<organism evidence="10 11">
    <name type="scientific">Diploscapter pachys</name>
    <dbReference type="NCBI Taxonomy" id="2018661"/>
    <lineage>
        <taxon>Eukaryota</taxon>
        <taxon>Metazoa</taxon>
        <taxon>Ecdysozoa</taxon>
        <taxon>Nematoda</taxon>
        <taxon>Chromadorea</taxon>
        <taxon>Rhabditida</taxon>
        <taxon>Rhabditina</taxon>
        <taxon>Rhabditomorpha</taxon>
        <taxon>Rhabditoidea</taxon>
        <taxon>Rhabditidae</taxon>
        <taxon>Diploscapter</taxon>
    </lineage>
</organism>
<accession>A0A2A2J3T3</accession>
<dbReference type="CDD" id="cd00078">
    <property type="entry name" value="HECTc"/>
    <property type="match status" value="1"/>
</dbReference>
<comment type="pathway">
    <text evidence="2">Protein modification; protein ubiquitination.</text>
</comment>
<dbReference type="STRING" id="2018661.A0A2A2J3T3"/>
<feature type="compositionally biased region" description="Low complexity" evidence="7">
    <location>
        <begin position="43"/>
        <end position="52"/>
    </location>
</feature>
<dbReference type="Gene3D" id="3.90.1750.10">
    <property type="entry name" value="Hect, E3 ligase catalytic domains"/>
    <property type="match status" value="1"/>
</dbReference>
<proteinExistence type="predicted"/>
<evidence type="ECO:0000313" key="10">
    <source>
        <dbReference type="EMBL" id="PAV56460.1"/>
    </source>
</evidence>
<dbReference type="PROSITE" id="PS50020">
    <property type="entry name" value="WW_DOMAIN_2"/>
    <property type="match status" value="4"/>
</dbReference>
<dbReference type="FunFam" id="3.90.1750.10:FF:000079">
    <property type="entry name" value="E3 ubiquitin-protein ligase"/>
    <property type="match status" value="1"/>
</dbReference>
<keyword evidence="11" id="KW-1185">Reference proteome</keyword>
<dbReference type="SUPFAM" id="SSF56204">
    <property type="entry name" value="Hect, E3 ligase catalytic domain"/>
    <property type="match status" value="1"/>
</dbReference>
<dbReference type="PROSITE" id="PS01159">
    <property type="entry name" value="WW_DOMAIN_1"/>
    <property type="match status" value="1"/>
</dbReference>
<dbReference type="UniPathway" id="UPA00143"/>
<dbReference type="GO" id="GO:0016567">
    <property type="term" value="P:protein ubiquitination"/>
    <property type="evidence" value="ECO:0007669"/>
    <property type="project" value="UniProtKB-UniPathway"/>
</dbReference>
<keyword evidence="4" id="KW-0808">Transferase</keyword>
<dbReference type="Pfam" id="PF00632">
    <property type="entry name" value="HECT"/>
    <property type="match status" value="2"/>
</dbReference>
<feature type="domain" description="WW" evidence="8">
    <location>
        <begin position="218"/>
        <end position="251"/>
    </location>
</feature>
<evidence type="ECO:0000256" key="3">
    <source>
        <dbReference type="ARBA" id="ARBA00012485"/>
    </source>
</evidence>
<gene>
    <name evidence="10" type="ORF">WR25_06779</name>
</gene>
<dbReference type="InterPro" id="IPR000569">
    <property type="entry name" value="HECT_dom"/>
</dbReference>
<evidence type="ECO:0000256" key="5">
    <source>
        <dbReference type="ARBA" id="ARBA00022786"/>
    </source>
</evidence>
<comment type="catalytic activity">
    <reaction evidence="1">
        <text>S-ubiquitinyl-[E2 ubiquitin-conjugating enzyme]-L-cysteine + [acceptor protein]-L-lysine = [E2 ubiquitin-conjugating enzyme]-L-cysteine + N(6)-ubiquitinyl-[acceptor protein]-L-lysine.</text>
        <dbReference type="EC" id="2.3.2.26"/>
    </reaction>
</comment>
<comment type="caution">
    <text evidence="6">Lacks conserved residue(s) required for the propagation of feature annotation.</text>
</comment>
<comment type="caution">
    <text evidence="10">The sequence shown here is derived from an EMBL/GenBank/DDBJ whole genome shotgun (WGS) entry which is preliminary data.</text>
</comment>
<dbReference type="AlphaFoldDB" id="A0A2A2J3T3"/>
<dbReference type="EMBL" id="LIAE01010700">
    <property type="protein sequence ID" value="PAV56460.1"/>
    <property type="molecule type" value="Genomic_DNA"/>
</dbReference>